<dbReference type="GO" id="GO:0005669">
    <property type="term" value="C:transcription factor TFIID complex"/>
    <property type="evidence" value="ECO:0007669"/>
    <property type="project" value="InterPro"/>
</dbReference>
<dbReference type="PANTHER" id="PTHR46469:SF1">
    <property type="entry name" value="TRANSCRIPTION INITIATION FACTOR TFIID SUBUNIT 8"/>
    <property type="match status" value="1"/>
</dbReference>
<dbReference type="WBParaSite" id="PgR003_g109_t01">
    <property type="protein sequence ID" value="PgR003_g109_t01"/>
    <property type="gene ID" value="PgR003_g109"/>
</dbReference>
<evidence type="ECO:0000256" key="6">
    <source>
        <dbReference type="ARBA" id="ARBA00023242"/>
    </source>
</evidence>
<sequence length="373" mass="41566">MTSKSSNPFCSTYATSMYPPTAADFAYRKVLRQAVAAICKQAGFEVIESNILELLTHMISSYILEMGVVTRQFTELAGRTISTPSDVVMALIDLGIAVTELPDFLNKCRSQGSLVIAQPKVQAPPVTPIPLRVGNARPHHPHIPDSLPPFPDPHTYIRTEISGDPELTYEKVRESSAQLKRNSEASLRDFMLRSHPSSSVFSSFEQRIRHEARQIVEKSALQQNARLMARQTEQLNDELKKDRDEGMPDLFESSVEKSVPLEEESVTNEHVADILAENLFVLNETENSLLRKRLPSLCQIIEPSLDNSPYLGALLCEELNDEGAEVPTSPPPTHAHSHANNEGGPGGEEAPSEENPYLRRPRMPLHDDNHMEM</sequence>
<dbReference type="Pfam" id="PF10406">
    <property type="entry name" value="TAF8_C"/>
    <property type="match status" value="1"/>
</dbReference>
<evidence type="ECO:0000256" key="4">
    <source>
        <dbReference type="ARBA" id="ARBA00023015"/>
    </source>
</evidence>
<evidence type="ECO:0000313" key="10">
    <source>
        <dbReference type="Proteomes" id="UP000887569"/>
    </source>
</evidence>
<dbReference type="InterPro" id="IPR009072">
    <property type="entry name" value="Histone-fold"/>
</dbReference>
<dbReference type="InterPro" id="IPR006565">
    <property type="entry name" value="BTP"/>
</dbReference>
<feature type="domain" description="Bromodomain associated" evidence="9">
    <location>
        <begin position="24"/>
        <end position="100"/>
    </location>
</feature>
<protein>
    <recommendedName>
        <fullName evidence="3">Transcription initiation factor TFIID subunit 8</fullName>
    </recommendedName>
</protein>
<feature type="coiled-coil region" evidence="7">
    <location>
        <begin position="218"/>
        <end position="245"/>
    </location>
</feature>
<dbReference type="InterPro" id="IPR037818">
    <property type="entry name" value="TAF8"/>
</dbReference>
<dbReference type="SMART" id="SM00576">
    <property type="entry name" value="BTP"/>
    <property type="match status" value="1"/>
</dbReference>
<dbReference type="GO" id="GO:0006367">
    <property type="term" value="P:transcription initiation at RNA polymerase II promoter"/>
    <property type="evidence" value="ECO:0007669"/>
    <property type="project" value="TreeGrafter"/>
</dbReference>
<evidence type="ECO:0000313" key="11">
    <source>
        <dbReference type="WBParaSite" id="PgR003_g109_t01"/>
    </source>
</evidence>
<accession>A0A915A981</accession>
<evidence type="ECO:0000256" key="2">
    <source>
        <dbReference type="ARBA" id="ARBA00008767"/>
    </source>
</evidence>
<evidence type="ECO:0000259" key="9">
    <source>
        <dbReference type="SMART" id="SM00576"/>
    </source>
</evidence>
<keyword evidence="4" id="KW-0805">Transcription regulation</keyword>
<keyword evidence="10" id="KW-1185">Reference proteome</keyword>
<evidence type="ECO:0000256" key="1">
    <source>
        <dbReference type="ARBA" id="ARBA00004123"/>
    </source>
</evidence>
<dbReference type="Pfam" id="PF07524">
    <property type="entry name" value="Bromo_TP"/>
    <property type="match status" value="1"/>
</dbReference>
<proteinExistence type="inferred from homology"/>
<dbReference type="AlphaFoldDB" id="A0A915A981"/>
<feature type="region of interest" description="Disordered" evidence="8">
    <location>
        <begin position="322"/>
        <end position="373"/>
    </location>
</feature>
<keyword evidence="5" id="KW-0804">Transcription</keyword>
<feature type="compositionally biased region" description="Basic and acidic residues" evidence="8">
    <location>
        <begin position="364"/>
        <end position="373"/>
    </location>
</feature>
<dbReference type="GO" id="GO:0046982">
    <property type="term" value="F:protein heterodimerization activity"/>
    <property type="evidence" value="ECO:0007669"/>
    <property type="project" value="InterPro"/>
</dbReference>
<comment type="similarity">
    <text evidence="2">Belongs to the TAF8 family.</text>
</comment>
<name>A0A915A981_PARUN</name>
<keyword evidence="7" id="KW-0175">Coiled coil</keyword>
<keyword evidence="6" id="KW-0539">Nucleus</keyword>
<dbReference type="Gene3D" id="1.10.20.10">
    <property type="entry name" value="Histone, subunit A"/>
    <property type="match status" value="1"/>
</dbReference>
<dbReference type="InterPro" id="IPR019473">
    <property type="entry name" value="TFIID_su8_C"/>
</dbReference>
<reference evidence="11" key="1">
    <citation type="submission" date="2022-11" db="UniProtKB">
        <authorList>
            <consortium name="WormBaseParasite"/>
        </authorList>
    </citation>
    <scope>IDENTIFICATION</scope>
</reference>
<evidence type="ECO:0000256" key="5">
    <source>
        <dbReference type="ARBA" id="ARBA00023163"/>
    </source>
</evidence>
<organism evidence="10 11">
    <name type="scientific">Parascaris univalens</name>
    <name type="common">Nematode worm</name>
    <dbReference type="NCBI Taxonomy" id="6257"/>
    <lineage>
        <taxon>Eukaryota</taxon>
        <taxon>Metazoa</taxon>
        <taxon>Ecdysozoa</taxon>
        <taxon>Nematoda</taxon>
        <taxon>Chromadorea</taxon>
        <taxon>Rhabditida</taxon>
        <taxon>Spirurina</taxon>
        <taxon>Ascaridomorpha</taxon>
        <taxon>Ascaridoidea</taxon>
        <taxon>Ascarididae</taxon>
        <taxon>Parascaris</taxon>
    </lineage>
</organism>
<dbReference type="PANTHER" id="PTHR46469">
    <property type="entry name" value="TRANSCRIPTION INITIATION FACTOR TFIID SUBUNIT 8"/>
    <property type="match status" value="1"/>
</dbReference>
<dbReference type="Proteomes" id="UP000887569">
    <property type="component" value="Unplaced"/>
</dbReference>
<dbReference type="CDD" id="cd08049">
    <property type="entry name" value="TAF8"/>
    <property type="match status" value="1"/>
</dbReference>
<comment type="subcellular location">
    <subcellularLocation>
        <location evidence="1">Nucleus</location>
    </subcellularLocation>
</comment>
<evidence type="ECO:0000256" key="3">
    <source>
        <dbReference type="ARBA" id="ARBA00017307"/>
    </source>
</evidence>
<evidence type="ECO:0000256" key="7">
    <source>
        <dbReference type="SAM" id="Coils"/>
    </source>
</evidence>
<evidence type="ECO:0000256" key="8">
    <source>
        <dbReference type="SAM" id="MobiDB-lite"/>
    </source>
</evidence>
<dbReference type="CDD" id="cd22918">
    <property type="entry name" value="HFD_TAF8"/>
    <property type="match status" value="1"/>
</dbReference>